<dbReference type="InParanoid" id="A0A0C3DUE6"/>
<organism evidence="1 2">
    <name type="scientific">Scleroderma citrinum Foug A</name>
    <dbReference type="NCBI Taxonomy" id="1036808"/>
    <lineage>
        <taxon>Eukaryota</taxon>
        <taxon>Fungi</taxon>
        <taxon>Dikarya</taxon>
        <taxon>Basidiomycota</taxon>
        <taxon>Agaricomycotina</taxon>
        <taxon>Agaricomycetes</taxon>
        <taxon>Agaricomycetidae</taxon>
        <taxon>Boletales</taxon>
        <taxon>Sclerodermatineae</taxon>
        <taxon>Sclerodermataceae</taxon>
        <taxon>Scleroderma</taxon>
    </lineage>
</organism>
<proteinExistence type="predicted"/>
<dbReference type="AlphaFoldDB" id="A0A0C3DUE6"/>
<dbReference type="HOGENOM" id="CLU_3033738_0_0_1"/>
<evidence type="ECO:0000313" key="1">
    <source>
        <dbReference type="EMBL" id="KIM59809.1"/>
    </source>
</evidence>
<protein>
    <submittedName>
        <fullName evidence="1">Uncharacterized protein</fullName>
    </submittedName>
</protein>
<reference evidence="2" key="2">
    <citation type="submission" date="2015-01" db="EMBL/GenBank/DDBJ databases">
        <title>Evolutionary Origins and Diversification of the Mycorrhizal Mutualists.</title>
        <authorList>
            <consortium name="DOE Joint Genome Institute"/>
            <consortium name="Mycorrhizal Genomics Consortium"/>
            <person name="Kohler A."/>
            <person name="Kuo A."/>
            <person name="Nagy L.G."/>
            <person name="Floudas D."/>
            <person name="Copeland A."/>
            <person name="Barry K.W."/>
            <person name="Cichocki N."/>
            <person name="Veneault-Fourrey C."/>
            <person name="LaButti K."/>
            <person name="Lindquist E.A."/>
            <person name="Lipzen A."/>
            <person name="Lundell T."/>
            <person name="Morin E."/>
            <person name="Murat C."/>
            <person name="Riley R."/>
            <person name="Ohm R."/>
            <person name="Sun H."/>
            <person name="Tunlid A."/>
            <person name="Henrissat B."/>
            <person name="Grigoriev I.V."/>
            <person name="Hibbett D.S."/>
            <person name="Martin F."/>
        </authorList>
    </citation>
    <scope>NUCLEOTIDE SEQUENCE [LARGE SCALE GENOMIC DNA]</scope>
    <source>
        <strain evidence="2">Foug A</strain>
    </source>
</reference>
<evidence type="ECO:0000313" key="2">
    <source>
        <dbReference type="Proteomes" id="UP000053989"/>
    </source>
</evidence>
<keyword evidence="2" id="KW-1185">Reference proteome</keyword>
<reference evidence="1 2" key="1">
    <citation type="submission" date="2014-04" db="EMBL/GenBank/DDBJ databases">
        <authorList>
            <consortium name="DOE Joint Genome Institute"/>
            <person name="Kuo A."/>
            <person name="Kohler A."/>
            <person name="Nagy L.G."/>
            <person name="Floudas D."/>
            <person name="Copeland A."/>
            <person name="Barry K.W."/>
            <person name="Cichocki N."/>
            <person name="Veneault-Fourrey C."/>
            <person name="LaButti K."/>
            <person name="Lindquist E.A."/>
            <person name="Lipzen A."/>
            <person name="Lundell T."/>
            <person name="Morin E."/>
            <person name="Murat C."/>
            <person name="Sun H."/>
            <person name="Tunlid A."/>
            <person name="Henrissat B."/>
            <person name="Grigoriev I.V."/>
            <person name="Hibbett D.S."/>
            <person name="Martin F."/>
            <person name="Nordberg H.P."/>
            <person name="Cantor M.N."/>
            <person name="Hua S.X."/>
        </authorList>
    </citation>
    <scope>NUCLEOTIDE SEQUENCE [LARGE SCALE GENOMIC DNA]</scope>
    <source>
        <strain evidence="1 2">Foug A</strain>
    </source>
</reference>
<name>A0A0C3DUE6_9AGAM</name>
<accession>A0A0C3DUE6</accession>
<dbReference type="EMBL" id="KN822069">
    <property type="protein sequence ID" value="KIM59809.1"/>
    <property type="molecule type" value="Genomic_DNA"/>
</dbReference>
<gene>
    <name evidence="1" type="ORF">SCLCIDRAFT_982374</name>
</gene>
<dbReference type="Proteomes" id="UP000053989">
    <property type="component" value="Unassembled WGS sequence"/>
</dbReference>
<sequence>MQRVQASATKHYNRFQWPTGVCHPPERCVEPYYMFVSLTLSLQGRSILWSEETRC</sequence>